<dbReference type="InterPro" id="IPR019410">
    <property type="entry name" value="Methyltransf_16"/>
</dbReference>
<dbReference type="CDD" id="cd02440">
    <property type="entry name" value="AdoMet_MTases"/>
    <property type="match status" value="1"/>
</dbReference>
<feature type="region of interest" description="Disordered" evidence="10">
    <location>
        <begin position="1"/>
        <end position="20"/>
    </location>
</feature>
<comment type="caution">
    <text evidence="12">The sequence shown here is derived from an EMBL/GenBank/DDBJ whole genome shotgun (WGS) entry which is preliminary data.</text>
</comment>
<evidence type="ECO:0000256" key="3">
    <source>
        <dbReference type="ARBA" id="ARBA00012533"/>
    </source>
</evidence>
<comment type="similarity">
    <text evidence="9">Belongs to the methyltransferase superfamily. METTL18 family.</text>
</comment>
<dbReference type="EC" id="2.1.1.85" evidence="3"/>
<keyword evidence="13" id="KW-1185">Reference proteome</keyword>
<evidence type="ECO:0000256" key="8">
    <source>
        <dbReference type="ARBA" id="ARBA00023242"/>
    </source>
</evidence>
<dbReference type="GO" id="GO:0032259">
    <property type="term" value="P:methylation"/>
    <property type="evidence" value="ECO:0007669"/>
    <property type="project" value="UniProtKB-KW"/>
</dbReference>
<evidence type="ECO:0000256" key="9">
    <source>
        <dbReference type="ARBA" id="ARBA00038126"/>
    </source>
</evidence>
<evidence type="ECO:0000256" key="4">
    <source>
        <dbReference type="ARBA" id="ARBA00022490"/>
    </source>
</evidence>
<keyword evidence="7" id="KW-0949">S-adenosyl-L-methionine</keyword>
<name>A0AA38HR26_9CUCU</name>
<dbReference type="GO" id="GO:0005737">
    <property type="term" value="C:cytoplasm"/>
    <property type="evidence" value="ECO:0007669"/>
    <property type="project" value="UniProtKB-SubCell"/>
</dbReference>
<protein>
    <recommendedName>
        <fullName evidence="3">protein-histidine N-methyltransferase</fullName>
        <ecNumber evidence="3">2.1.1.85</ecNumber>
    </recommendedName>
</protein>
<dbReference type="InterPro" id="IPR029063">
    <property type="entry name" value="SAM-dependent_MTases_sf"/>
</dbReference>
<proteinExistence type="inferred from homology"/>
<comment type="subcellular location">
    <subcellularLocation>
        <location evidence="2">Cytoplasm</location>
    </subcellularLocation>
    <subcellularLocation>
        <location evidence="1">Nucleus</location>
    </subcellularLocation>
</comment>
<keyword evidence="8" id="KW-0539">Nucleus</keyword>
<evidence type="ECO:0000256" key="2">
    <source>
        <dbReference type="ARBA" id="ARBA00004496"/>
    </source>
</evidence>
<evidence type="ECO:0000256" key="6">
    <source>
        <dbReference type="ARBA" id="ARBA00022679"/>
    </source>
</evidence>
<dbReference type="EMBL" id="JALNTZ010000008">
    <property type="protein sequence ID" value="KAJ3642393.1"/>
    <property type="molecule type" value="Genomic_DNA"/>
</dbReference>
<dbReference type="PANTHER" id="PTHR14614">
    <property type="entry name" value="HEPATOCELLULAR CARCINOMA-ASSOCIATED ANTIGEN"/>
    <property type="match status" value="1"/>
</dbReference>
<organism evidence="12 13">
    <name type="scientific">Zophobas morio</name>
    <dbReference type="NCBI Taxonomy" id="2755281"/>
    <lineage>
        <taxon>Eukaryota</taxon>
        <taxon>Metazoa</taxon>
        <taxon>Ecdysozoa</taxon>
        <taxon>Arthropoda</taxon>
        <taxon>Hexapoda</taxon>
        <taxon>Insecta</taxon>
        <taxon>Pterygota</taxon>
        <taxon>Neoptera</taxon>
        <taxon>Endopterygota</taxon>
        <taxon>Coleoptera</taxon>
        <taxon>Polyphaga</taxon>
        <taxon>Cucujiformia</taxon>
        <taxon>Tenebrionidae</taxon>
        <taxon>Zophobas</taxon>
    </lineage>
</organism>
<feature type="domain" description="Methyltransferase" evidence="11">
    <location>
        <begin position="117"/>
        <end position="225"/>
    </location>
</feature>
<keyword evidence="5" id="KW-0489">Methyltransferase</keyword>
<keyword evidence="4" id="KW-0963">Cytoplasm</keyword>
<dbReference type="GO" id="GO:0005634">
    <property type="term" value="C:nucleus"/>
    <property type="evidence" value="ECO:0007669"/>
    <property type="project" value="UniProtKB-SubCell"/>
</dbReference>
<accession>A0AA38HR26</accession>
<dbReference type="SUPFAM" id="SSF53335">
    <property type="entry name" value="S-adenosyl-L-methionine-dependent methyltransferases"/>
    <property type="match status" value="1"/>
</dbReference>
<dbReference type="AlphaFoldDB" id="A0AA38HR26"/>
<dbReference type="Proteomes" id="UP001168821">
    <property type="component" value="Unassembled WGS sequence"/>
</dbReference>
<dbReference type="PANTHER" id="PTHR14614:SF39">
    <property type="entry name" value="HISTIDINE PROTEIN METHYLTRANSFERASE 1 HOMOLOG"/>
    <property type="match status" value="1"/>
</dbReference>
<evidence type="ECO:0000256" key="1">
    <source>
        <dbReference type="ARBA" id="ARBA00004123"/>
    </source>
</evidence>
<evidence type="ECO:0000313" key="12">
    <source>
        <dbReference type="EMBL" id="KAJ3642393.1"/>
    </source>
</evidence>
<evidence type="ECO:0000256" key="7">
    <source>
        <dbReference type="ARBA" id="ARBA00022691"/>
    </source>
</evidence>
<evidence type="ECO:0000259" key="11">
    <source>
        <dbReference type="Pfam" id="PF13847"/>
    </source>
</evidence>
<dbReference type="Pfam" id="PF13847">
    <property type="entry name" value="Methyltransf_31"/>
    <property type="match status" value="1"/>
</dbReference>
<keyword evidence="6" id="KW-0808">Transferase</keyword>
<gene>
    <name evidence="12" type="ORF">Zmor_025185</name>
</gene>
<dbReference type="InterPro" id="IPR025714">
    <property type="entry name" value="Methyltranfer_dom"/>
</dbReference>
<evidence type="ECO:0000256" key="5">
    <source>
        <dbReference type="ARBA" id="ARBA00022603"/>
    </source>
</evidence>
<evidence type="ECO:0000313" key="13">
    <source>
        <dbReference type="Proteomes" id="UP001168821"/>
    </source>
</evidence>
<dbReference type="Gene3D" id="3.40.50.150">
    <property type="entry name" value="Vaccinia Virus protein VP39"/>
    <property type="match status" value="1"/>
</dbReference>
<feature type="compositionally biased region" description="Acidic residues" evidence="10">
    <location>
        <begin position="11"/>
        <end position="20"/>
    </location>
</feature>
<reference evidence="12" key="1">
    <citation type="journal article" date="2023" name="G3 (Bethesda)">
        <title>Whole genome assemblies of Zophobas morio and Tenebrio molitor.</title>
        <authorList>
            <person name="Kaur S."/>
            <person name="Stinson S.A."/>
            <person name="diCenzo G.C."/>
        </authorList>
    </citation>
    <scope>NUCLEOTIDE SEQUENCE</scope>
    <source>
        <strain evidence="12">QUZm001</strain>
    </source>
</reference>
<evidence type="ECO:0000256" key="10">
    <source>
        <dbReference type="SAM" id="MobiDB-lite"/>
    </source>
</evidence>
<dbReference type="GO" id="GO:0018064">
    <property type="term" value="F:protein-L-histidine N-tele-methyltransferase activity"/>
    <property type="evidence" value="ECO:0007669"/>
    <property type="project" value="UniProtKB-EC"/>
</dbReference>
<sequence>MFKFGFSNENVENETSDESQSECVNWLESREIKPEDVILRNHDHPNVIHCDNYDIKYISDKDIVDTLRHDGPKNDNSVLNAEQNHSDLIPAVYEGGLKIWECTFDLLEFIKNLDLNEKRVLDLGCGGGVVGIYASLKGATTVFQDYNKEVIKSATIPNVFLNNIASNKCRFYYGDWNSFLDLQKQTENKFDFIFTSETIYNVNNYKKILTIFRDLLHKNGEIFLAAKSHYFGVGGGIVQFEDALKKEDVFNHTTHWVCSDGLKRAIIKISLK</sequence>